<gene>
    <name evidence="2" type="ORF">DI598_08035</name>
</gene>
<sequence length="1154" mass="130896">MNFRARLWLLVLLMNIGGIVHAQIQSNKRNKNISGKGVVFLGAQSVVPGSVAITGFDTSFYSIDYVNSILTWKKNIANDSVRISYRVFPFKLNALNRRFSYDSVRNVTVTQNRILSNLANRQDDFLNFGNIEYNGSFGRSVSFGNSQDAVFNSQFNLQMSGYIGDSIQIAAAITDNNIPIQPDGSTQQLNDFDRVLLTFRKKGWEANLGDIDLRQNDNYFLSFYKRLQGLSFSNISKIGRNVTNKTTISGAIAKGKFARNVLTVTEGNQGPYPLQGNNNELYFVILAGTEKVFMDGVQLHRGEDQDYVINYNTAQITFTSKTLISPDKRIQVEFEYADRNYLNTMMYVSNETTFGQKLQVTVAAYSNNDAKNSTINQSLDDAQKQFLANIGDSINRAYYQNVSPEIFDASKIMYRRIDTTYGNNLHDSIFVYSIDSTVGHYAPSFVDVGVGLGDYIYLNSAANGKVYQWIAPVNGVKQGQYEPATFLVTPKKQQVATVNATYNVDKKNIVKVQLATSKYDVNTFSSLDKGNDNGFAGKFNYIHLDTLKSEKHQYLLKTDAGFEYVNQNFLTVERLRPVEFSRDWGLPILTTQTTEKLPTLSLAIANENGDRLQYNFGSYIRGDGYKGVQNKLQHQQKTISGWQFNEVISMTNMTLPGGKGYYFRPTINIGKVFKGFHNLGIGAGYLMEHNQIKYGANDSLDYNSFAFETITAYIRSDQAKANNWQLSYYTRKDELPENNLLKQTTRSNNLIFSGQIFSNANRKFKYNVTYRQLSVIDTNRVTSLPEKTLLGRLEYMFNEWKGFLTGNALYEIGAGQQQKLEFTYLQVQAGQGQYTWIDYNGDGVAQLNEFEIAAFKDQANYIRIYTPTGEYVKADYTQFNYSIMLNPASILDDNVKGWKAFARRINLQSSLQTNKKVVSKGSPQFNPFQGSIEDSSVLNLNYIWSNTVSFNRSSSVWGMDITNLKTYDKSLLNYGSESNQVQQWIVKERININRMYTIGLRQEFNTQKLDNPAYINRNYSLSKTLLEPTLTYTSGSRFRIQGQYQYYTNKNKEEYGGENATSNAFSIESKYNSFQSLSISGKFTYNDIKYTGDVNSTVGYIMLTGLSAGKNLLWNLNMTKRFLKNMECTIQYDGRKAAASRIIHIGTVTVRAVL</sequence>
<name>A0A2W5EZE4_9SPHI</name>
<comment type="caution">
    <text evidence="2">The sequence shown here is derived from an EMBL/GenBank/DDBJ whole genome shotgun (WGS) entry which is preliminary data.</text>
</comment>
<proteinExistence type="predicted"/>
<keyword evidence="1" id="KW-0732">Signal</keyword>
<evidence type="ECO:0000256" key="1">
    <source>
        <dbReference type="SAM" id="SignalP"/>
    </source>
</evidence>
<accession>A0A2W5EZE4</accession>
<organism evidence="2 3">
    <name type="scientific">Pseudopedobacter saltans</name>
    <dbReference type="NCBI Taxonomy" id="151895"/>
    <lineage>
        <taxon>Bacteria</taxon>
        <taxon>Pseudomonadati</taxon>
        <taxon>Bacteroidota</taxon>
        <taxon>Sphingobacteriia</taxon>
        <taxon>Sphingobacteriales</taxon>
        <taxon>Sphingobacteriaceae</taxon>
        <taxon>Pseudopedobacter</taxon>
    </lineage>
</organism>
<dbReference type="Proteomes" id="UP000249645">
    <property type="component" value="Unassembled WGS sequence"/>
</dbReference>
<evidence type="ECO:0000313" key="3">
    <source>
        <dbReference type="Proteomes" id="UP000249645"/>
    </source>
</evidence>
<protein>
    <submittedName>
        <fullName evidence="2">Uncharacterized protein</fullName>
    </submittedName>
</protein>
<feature type="chain" id="PRO_5016180413" evidence="1">
    <location>
        <begin position="23"/>
        <end position="1154"/>
    </location>
</feature>
<dbReference type="EMBL" id="QFOI01000115">
    <property type="protein sequence ID" value="PZP49355.1"/>
    <property type="molecule type" value="Genomic_DNA"/>
</dbReference>
<dbReference type="AlphaFoldDB" id="A0A2W5EZE4"/>
<reference evidence="2 3" key="1">
    <citation type="submission" date="2017-11" db="EMBL/GenBank/DDBJ databases">
        <title>Infants hospitalized years apart are colonized by the same room-sourced microbial strains.</title>
        <authorList>
            <person name="Brooks B."/>
            <person name="Olm M.R."/>
            <person name="Firek B.A."/>
            <person name="Baker R."/>
            <person name="Thomas B.C."/>
            <person name="Morowitz M.J."/>
            <person name="Banfield J.F."/>
        </authorList>
    </citation>
    <scope>NUCLEOTIDE SEQUENCE [LARGE SCALE GENOMIC DNA]</scope>
    <source>
        <strain evidence="2">S2_009_000_R2_76</strain>
    </source>
</reference>
<feature type="signal peptide" evidence="1">
    <location>
        <begin position="1"/>
        <end position="22"/>
    </location>
</feature>
<evidence type="ECO:0000313" key="2">
    <source>
        <dbReference type="EMBL" id="PZP49355.1"/>
    </source>
</evidence>